<keyword evidence="2" id="KW-0812">Transmembrane</keyword>
<keyword evidence="4" id="KW-1185">Reference proteome</keyword>
<gene>
    <name evidence="3" type="ORF">ACHAWU_000418</name>
</gene>
<dbReference type="AlphaFoldDB" id="A0ABD3M6H2"/>
<feature type="compositionally biased region" description="Acidic residues" evidence="1">
    <location>
        <begin position="354"/>
        <end position="365"/>
    </location>
</feature>
<feature type="region of interest" description="Disordered" evidence="1">
    <location>
        <begin position="337"/>
        <end position="365"/>
    </location>
</feature>
<evidence type="ECO:0000313" key="4">
    <source>
        <dbReference type="Proteomes" id="UP001530293"/>
    </source>
</evidence>
<organism evidence="3 4">
    <name type="scientific">Discostella pseudostelligera</name>
    <dbReference type="NCBI Taxonomy" id="259834"/>
    <lineage>
        <taxon>Eukaryota</taxon>
        <taxon>Sar</taxon>
        <taxon>Stramenopiles</taxon>
        <taxon>Ochrophyta</taxon>
        <taxon>Bacillariophyta</taxon>
        <taxon>Coscinodiscophyceae</taxon>
        <taxon>Thalassiosirophycidae</taxon>
        <taxon>Stephanodiscales</taxon>
        <taxon>Stephanodiscaceae</taxon>
        <taxon>Discostella</taxon>
    </lineage>
</organism>
<sequence length="376" mass="39724">MSVTPCESNDNFDLLGLSDSLGVSTRQNSVGGSGCNDATSTSTTDATPVAVQGTEPEESPTFTASSVVTFLSCNTTDALELTKYNNIERIELAYDYDIHTTNEADPSFSVGVFELDMLKAVADEFGLSSCAFGRRSLRNGRRKLDVNSTTGASSSVVGIGSNPGDVFDTTRYCTETTVSTNEPSTCTPMIGFMTAWVDKTSGAGLAKRNIYTAIEKYSKSYVTDEGVLAVSYIGTRPAMIVSSAELDFLNESSAPGALAGIAVASVLALLAAIALVRTKCRYRNKEVKRSEKLDGSTNIAPVVGGGYDDDDGALVMVMDDDSTISVTTECCTVDETIGSSVKNPSDGSSRGDDGAPEDEGFELSYDEVINMQDIQL</sequence>
<evidence type="ECO:0000256" key="2">
    <source>
        <dbReference type="SAM" id="Phobius"/>
    </source>
</evidence>
<keyword evidence="2" id="KW-0472">Membrane</keyword>
<proteinExistence type="predicted"/>
<comment type="caution">
    <text evidence="3">The sequence shown here is derived from an EMBL/GenBank/DDBJ whole genome shotgun (WGS) entry which is preliminary data.</text>
</comment>
<accession>A0ABD3M6H2</accession>
<evidence type="ECO:0000313" key="3">
    <source>
        <dbReference type="EMBL" id="KAL3757777.1"/>
    </source>
</evidence>
<feature type="compositionally biased region" description="Low complexity" evidence="1">
    <location>
        <begin position="37"/>
        <end position="47"/>
    </location>
</feature>
<protein>
    <submittedName>
        <fullName evidence="3">Uncharacterized protein</fullName>
    </submittedName>
</protein>
<dbReference type="Proteomes" id="UP001530293">
    <property type="component" value="Unassembled WGS sequence"/>
</dbReference>
<reference evidence="3 4" key="1">
    <citation type="submission" date="2024-10" db="EMBL/GenBank/DDBJ databases">
        <title>Updated reference genomes for cyclostephanoid diatoms.</title>
        <authorList>
            <person name="Roberts W.R."/>
            <person name="Alverson A.J."/>
        </authorList>
    </citation>
    <scope>NUCLEOTIDE SEQUENCE [LARGE SCALE GENOMIC DNA]</scope>
    <source>
        <strain evidence="3 4">AJA232-27</strain>
    </source>
</reference>
<evidence type="ECO:0000256" key="1">
    <source>
        <dbReference type="SAM" id="MobiDB-lite"/>
    </source>
</evidence>
<keyword evidence="2" id="KW-1133">Transmembrane helix</keyword>
<name>A0ABD3M6H2_9STRA</name>
<feature type="region of interest" description="Disordered" evidence="1">
    <location>
        <begin position="28"/>
        <end position="60"/>
    </location>
</feature>
<dbReference type="EMBL" id="JALLBG020000254">
    <property type="protein sequence ID" value="KAL3757777.1"/>
    <property type="molecule type" value="Genomic_DNA"/>
</dbReference>
<feature type="compositionally biased region" description="Polar residues" evidence="1">
    <location>
        <begin position="337"/>
        <end position="348"/>
    </location>
</feature>
<feature type="transmembrane region" description="Helical" evidence="2">
    <location>
        <begin position="256"/>
        <end position="276"/>
    </location>
</feature>